<dbReference type="RefSeq" id="WP_126362859.1">
    <property type="nucleotide sequence ID" value="NZ_LR134318.1"/>
</dbReference>
<dbReference type="OrthoDB" id="501208at2"/>
<organism evidence="1 2">
    <name type="scientific">Pseudomonas fluorescens</name>
    <dbReference type="NCBI Taxonomy" id="294"/>
    <lineage>
        <taxon>Bacteria</taxon>
        <taxon>Pseudomonadati</taxon>
        <taxon>Pseudomonadota</taxon>
        <taxon>Gammaproteobacteria</taxon>
        <taxon>Pseudomonadales</taxon>
        <taxon>Pseudomonadaceae</taxon>
        <taxon>Pseudomonas</taxon>
    </lineage>
</organism>
<proteinExistence type="predicted"/>
<dbReference type="EMBL" id="LR134318">
    <property type="protein sequence ID" value="VEF10819.1"/>
    <property type="molecule type" value="Genomic_DNA"/>
</dbReference>
<reference evidence="1 2" key="1">
    <citation type="submission" date="2018-12" db="EMBL/GenBank/DDBJ databases">
        <authorList>
            <consortium name="Pathogen Informatics"/>
        </authorList>
    </citation>
    <scope>NUCLEOTIDE SEQUENCE [LARGE SCALE GENOMIC DNA]</scope>
    <source>
        <strain evidence="1 2">NCTC9428</strain>
    </source>
</reference>
<evidence type="ECO:0000313" key="2">
    <source>
        <dbReference type="Proteomes" id="UP000281909"/>
    </source>
</evidence>
<gene>
    <name evidence="1" type="ORF">NCTC9428_02432</name>
</gene>
<accession>A0A3S4R5U9</accession>
<sequence length="467" mass="52992">MSRAPRGIARFDSAAAMVQALAAALHDKAFTSPSQSAVMDKLMLVLNALPSKSRELIYAFGGMAEGIGKGQARRLDLEAISEWLAGQYPDRRYPAAFIGSSNGAMIHLAAAMKVPWLPQTFLCPVRALGNDPDDAQRAFQEGLGTVTNLLEADERIAVHHMHDPNQDRLMLQQMTYFRLKLQRLPLAYREFLLRNLPRGGTLYVNRCDRQWPVTRTGARSIFQFGATGGAIEAEYFHGSPRVAEYLRRYDIPRTHWEPPTTTELTPEAEWGFDPALLQDLKELAEQRQWRVIEISYVEPEALSVPTAEIYRQWYDDQGVEAKRLLVGSFLLCDPHTTLSLRAIPLWLLFGVEPSAELLERFLAQAAGPEQVDLMLFSHGTEGVGLATMQRWWRALSRAKGQTQFIGVDPQRYPRDFATFTRFAKDLQRLTPRFDPLPPMKLDFFEQALQRHGEAREIKVQTLRENEP</sequence>
<evidence type="ECO:0000313" key="1">
    <source>
        <dbReference type="EMBL" id="VEF10819.1"/>
    </source>
</evidence>
<dbReference type="AlphaFoldDB" id="A0A3S4R5U9"/>
<dbReference type="Proteomes" id="UP000281909">
    <property type="component" value="Chromosome"/>
</dbReference>
<protein>
    <submittedName>
        <fullName evidence="1">Uncharacterized protein</fullName>
    </submittedName>
</protein>
<name>A0A3S4R5U9_PSEFL</name>